<dbReference type="Proteomes" id="UP000628884">
    <property type="component" value="Segment"/>
</dbReference>
<gene>
    <name evidence="1" type="ORF">WHITING18_2</name>
</gene>
<reference evidence="1" key="1">
    <citation type="submission" date="2021-01" db="EMBL/GenBank/DDBJ databases">
        <authorList>
            <person name="Bauer P.J."/>
            <person name="Dasari S."/>
            <person name="Whiting K."/>
            <person name="Temple L."/>
        </authorList>
    </citation>
    <scope>NUCLEOTIDE SEQUENCE</scope>
</reference>
<evidence type="ECO:0000313" key="1">
    <source>
        <dbReference type="EMBL" id="QRD99281.1"/>
    </source>
</evidence>
<organism evidence="1 2">
    <name type="scientific">Bacillus phage Whiting18</name>
    <dbReference type="NCBI Taxonomy" id="2803381"/>
    <lineage>
        <taxon>Viruses</taxon>
        <taxon>Duplodnaviria</taxon>
        <taxon>Heunggongvirae</taxon>
        <taxon>Uroviricota</taxon>
        <taxon>Caudoviricetes</taxon>
        <taxon>Salasmaviridae</taxon>
        <taxon>Picovirinae</taxon>
        <taxon>Salasvirus</taxon>
        <taxon>Salasvirus PZA</taxon>
    </lineage>
</organism>
<dbReference type="EMBL" id="MW477480">
    <property type="protein sequence ID" value="QRD99281.1"/>
    <property type="molecule type" value="Genomic_DNA"/>
</dbReference>
<sequence>MSYLVTIFSINASGVVRRYDTTARSRTDAASVLIKYKAPRGYKFDRFELSRERSIFDVL</sequence>
<name>A0A889IM45_9CAUD</name>
<proteinExistence type="predicted"/>
<accession>A0A889IM45</accession>
<evidence type="ECO:0000313" key="2">
    <source>
        <dbReference type="Proteomes" id="UP000628884"/>
    </source>
</evidence>
<protein>
    <submittedName>
        <fullName evidence="1">Uncharacterized protein</fullName>
    </submittedName>
</protein>